<gene>
    <name evidence="1" type="ORF">PHLGIDRAFT_127366</name>
</gene>
<evidence type="ECO:0000313" key="2">
    <source>
        <dbReference type="Proteomes" id="UP000053257"/>
    </source>
</evidence>
<dbReference type="HOGENOM" id="CLU_1421891_0_0_1"/>
<evidence type="ECO:0000313" key="1">
    <source>
        <dbReference type="EMBL" id="KIP07940.1"/>
    </source>
</evidence>
<dbReference type="AlphaFoldDB" id="A0A0C3SBG5"/>
<keyword evidence="2" id="KW-1185">Reference proteome</keyword>
<accession>A0A0C3SBG5</accession>
<organism evidence="1 2">
    <name type="scientific">Phlebiopsis gigantea (strain 11061_1 CR5-6)</name>
    <name type="common">White-rot fungus</name>
    <name type="synonym">Peniophora gigantea</name>
    <dbReference type="NCBI Taxonomy" id="745531"/>
    <lineage>
        <taxon>Eukaryota</taxon>
        <taxon>Fungi</taxon>
        <taxon>Dikarya</taxon>
        <taxon>Basidiomycota</taxon>
        <taxon>Agaricomycotina</taxon>
        <taxon>Agaricomycetes</taxon>
        <taxon>Polyporales</taxon>
        <taxon>Phanerochaetaceae</taxon>
        <taxon>Phlebiopsis</taxon>
    </lineage>
</organism>
<dbReference type="EMBL" id="KN840488">
    <property type="protein sequence ID" value="KIP07940.1"/>
    <property type="molecule type" value="Genomic_DNA"/>
</dbReference>
<sequence length="191" mass="21080">MDMSRGPVTGLAGILAHPLVCGPLCGALALLFKSLYDNGLCNPQAVAKKIMDWATTLKGMLNTVLAEIDKRYPKRSKEKVAFMKKLKDVDSPESLQKMDNGVYGMALKLVQRARHVMEISVYSLSRYKASWEIQDALSDAALVCKQYESRLMAFSERAIEQLNGKNVTKQICDDLINSAKSSSFTTLSLAP</sequence>
<dbReference type="Proteomes" id="UP000053257">
    <property type="component" value="Unassembled WGS sequence"/>
</dbReference>
<proteinExistence type="predicted"/>
<reference evidence="1 2" key="1">
    <citation type="journal article" date="2014" name="PLoS Genet.">
        <title>Analysis of the Phlebiopsis gigantea genome, transcriptome and secretome provides insight into its pioneer colonization strategies of wood.</title>
        <authorList>
            <person name="Hori C."/>
            <person name="Ishida T."/>
            <person name="Igarashi K."/>
            <person name="Samejima M."/>
            <person name="Suzuki H."/>
            <person name="Master E."/>
            <person name="Ferreira P."/>
            <person name="Ruiz-Duenas F.J."/>
            <person name="Held B."/>
            <person name="Canessa P."/>
            <person name="Larrondo L.F."/>
            <person name="Schmoll M."/>
            <person name="Druzhinina I.S."/>
            <person name="Kubicek C.P."/>
            <person name="Gaskell J.A."/>
            <person name="Kersten P."/>
            <person name="St John F."/>
            <person name="Glasner J."/>
            <person name="Sabat G."/>
            <person name="Splinter BonDurant S."/>
            <person name="Syed K."/>
            <person name="Yadav J."/>
            <person name="Mgbeahuruike A.C."/>
            <person name="Kovalchuk A."/>
            <person name="Asiegbu F.O."/>
            <person name="Lackner G."/>
            <person name="Hoffmeister D."/>
            <person name="Rencoret J."/>
            <person name="Gutierrez A."/>
            <person name="Sun H."/>
            <person name="Lindquist E."/>
            <person name="Barry K."/>
            <person name="Riley R."/>
            <person name="Grigoriev I.V."/>
            <person name="Henrissat B."/>
            <person name="Kues U."/>
            <person name="Berka R.M."/>
            <person name="Martinez A.T."/>
            <person name="Covert S.F."/>
            <person name="Blanchette R.A."/>
            <person name="Cullen D."/>
        </authorList>
    </citation>
    <scope>NUCLEOTIDE SEQUENCE [LARGE SCALE GENOMIC DNA]</scope>
    <source>
        <strain evidence="1 2">11061_1 CR5-6</strain>
    </source>
</reference>
<protein>
    <submittedName>
        <fullName evidence="1">Uncharacterized protein</fullName>
    </submittedName>
</protein>
<name>A0A0C3SBG5_PHLG1</name>